<name>A0A6J7HBM3_9ZZZZ</name>
<dbReference type="InterPro" id="IPR000674">
    <property type="entry name" value="Ald_Oxase/Xan_DH_a/b"/>
</dbReference>
<dbReference type="AlphaFoldDB" id="A0A6J7HBM3"/>
<dbReference type="PANTHER" id="PTHR11908">
    <property type="entry name" value="XANTHINE DEHYDROGENASE"/>
    <property type="match status" value="1"/>
</dbReference>
<dbReference type="SUPFAM" id="SSF54665">
    <property type="entry name" value="CO dehydrogenase molybdoprotein N-domain-like"/>
    <property type="match status" value="1"/>
</dbReference>
<dbReference type="InterPro" id="IPR037165">
    <property type="entry name" value="AldOxase/xan_DH_Mopterin-bd_sf"/>
</dbReference>
<evidence type="ECO:0000313" key="4">
    <source>
        <dbReference type="EMBL" id="CAB4740960.1"/>
    </source>
</evidence>
<evidence type="ECO:0000313" key="6">
    <source>
        <dbReference type="EMBL" id="CAB4913915.1"/>
    </source>
</evidence>
<evidence type="ECO:0000256" key="2">
    <source>
        <dbReference type="ARBA" id="ARBA00023002"/>
    </source>
</evidence>
<dbReference type="Gene3D" id="3.90.1170.50">
    <property type="entry name" value="Aldehyde oxidase/xanthine dehydrogenase, a/b hammerhead"/>
    <property type="match status" value="1"/>
</dbReference>
<dbReference type="InterPro" id="IPR046867">
    <property type="entry name" value="AldOxase/xan_DH_MoCoBD2"/>
</dbReference>
<evidence type="ECO:0000256" key="1">
    <source>
        <dbReference type="ARBA" id="ARBA00022505"/>
    </source>
</evidence>
<dbReference type="GO" id="GO:0005506">
    <property type="term" value="F:iron ion binding"/>
    <property type="evidence" value="ECO:0007669"/>
    <property type="project" value="InterPro"/>
</dbReference>
<keyword evidence="2" id="KW-0560">Oxidoreductase</keyword>
<dbReference type="GO" id="GO:0016491">
    <property type="term" value="F:oxidoreductase activity"/>
    <property type="evidence" value="ECO:0007669"/>
    <property type="project" value="UniProtKB-KW"/>
</dbReference>
<dbReference type="Pfam" id="PF02738">
    <property type="entry name" value="MoCoBD_1"/>
    <property type="match status" value="1"/>
</dbReference>
<dbReference type="EMBL" id="CAFBMH010000062">
    <property type="protein sequence ID" value="CAB4913915.1"/>
    <property type="molecule type" value="Genomic_DNA"/>
</dbReference>
<reference evidence="6" key="1">
    <citation type="submission" date="2020-05" db="EMBL/GenBank/DDBJ databases">
        <authorList>
            <person name="Chiriac C."/>
            <person name="Salcher M."/>
            <person name="Ghai R."/>
            <person name="Kavagutti S V."/>
        </authorList>
    </citation>
    <scope>NUCLEOTIDE SEQUENCE</scope>
</reference>
<evidence type="ECO:0000313" key="5">
    <source>
        <dbReference type="EMBL" id="CAB4828245.1"/>
    </source>
</evidence>
<gene>
    <name evidence="4" type="ORF">UFOPK2754_01172</name>
    <name evidence="5" type="ORF">UFOPK3139_01191</name>
    <name evidence="6" type="ORF">UFOPK3543_01690</name>
    <name evidence="7" type="ORF">UFOPK3967_00689</name>
</gene>
<dbReference type="EMBL" id="CAFABA010000040">
    <property type="protein sequence ID" value="CAB4828245.1"/>
    <property type="molecule type" value="Genomic_DNA"/>
</dbReference>
<evidence type="ECO:0000259" key="3">
    <source>
        <dbReference type="SMART" id="SM01008"/>
    </source>
</evidence>
<dbReference type="Pfam" id="PF20256">
    <property type="entry name" value="MoCoBD_2"/>
    <property type="match status" value="1"/>
</dbReference>
<dbReference type="EMBL" id="CAEZYR010000035">
    <property type="protein sequence ID" value="CAB4740960.1"/>
    <property type="molecule type" value="Genomic_DNA"/>
</dbReference>
<dbReference type="InterPro" id="IPR016208">
    <property type="entry name" value="Ald_Oxase/xanthine_DH-like"/>
</dbReference>
<keyword evidence="1" id="KW-0500">Molybdenum</keyword>
<organism evidence="6">
    <name type="scientific">freshwater metagenome</name>
    <dbReference type="NCBI Taxonomy" id="449393"/>
    <lineage>
        <taxon>unclassified sequences</taxon>
        <taxon>metagenomes</taxon>
        <taxon>ecological metagenomes</taxon>
    </lineage>
</organism>
<dbReference type="InterPro" id="IPR036856">
    <property type="entry name" value="Ald_Oxase/Xan_DH_a/b_sf"/>
</dbReference>
<dbReference type="InterPro" id="IPR008274">
    <property type="entry name" value="AldOxase/xan_DH_MoCoBD1"/>
</dbReference>
<feature type="domain" description="Aldehyde oxidase/xanthine dehydrogenase a/b hammerhead" evidence="3">
    <location>
        <begin position="19"/>
        <end position="129"/>
    </location>
</feature>
<dbReference type="SUPFAM" id="SSF56003">
    <property type="entry name" value="Molybdenum cofactor-binding domain"/>
    <property type="match status" value="1"/>
</dbReference>
<protein>
    <submittedName>
        <fullName evidence="6">Unannotated protein</fullName>
    </submittedName>
</protein>
<dbReference type="Pfam" id="PF01315">
    <property type="entry name" value="Ald_Xan_dh_C"/>
    <property type="match status" value="1"/>
</dbReference>
<evidence type="ECO:0000313" key="7">
    <source>
        <dbReference type="EMBL" id="CAB4986006.1"/>
    </source>
</evidence>
<proteinExistence type="predicted"/>
<dbReference type="SMART" id="SM01008">
    <property type="entry name" value="Ald_Xan_dh_C"/>
    <property type="match status" value="1"/>
</dbReference>
<dbReference type="Gene3D" id="3.30.365.10">
    <property type="entry name" value="Aldehyde oxidase/xanthine dehydrogenase, molybdopterin binding domain"/>
    <property type="match status" value="4"/>
</dbReference>
<dbReference type="PANTHER" id="PTHR11908:SF132">
    <property type="entry name" value="ALDEHYDE OXIDASE 1-RELATED"/>
    <property type="match status" value="1"/>
</dbReference>
<sequence length="760" mass="80386">MVKTMDHGTSAGRFAGLIDGRALFAADLPVEGALQLVFVRSPHAHAEIRSIDIAAAAAMPGVVAVFTAGDLAMVPVWEIHSIPEVLGHPPLAVDVVRYVGERVVAIVADTLAEALDAAEQVVVLYTPRRALTDSRAALDSRVAPIHDSLDSNIALAWTTELRHAIPLDAVAVSGEIHMPRVAVAPMEPLSIVVVPGPDDTLLLHPASQSPHGTRVQVARSLAMPYTRLHVVVPNVGGGFGGKAVGGVVDYVVCAAAARALQRPVRFVEQRSDNLVTMHGRGMRMRYTAYASSDGVVHTLDVHQIADSGAYPTTNAVEPGKTQLMSCGPYRIGNVRFNGSSVITNLAPSGAYRGPGRSEASSVLEDAMDSLARRLHLDPVEVRRRNLLVPADAPYESPTGTLYDGTDFVAMLDRALDLAGYENLRAEQRARREAGDGTQLGIGVATIIDSSAWFARDEKLRVSITPQGRVQVRAVSASAGQDHAPAYAAIVAAVLPVPIDEIDVFEGDTDGFDSGFGSSGSRTIQLAGSAIHLASHTLLDRLRAIAAHLLEAAPADIEVDARGFAVRGVPARTLTLRDLARIAHEPSPLPDDIDASLDAPCTFTQEHATYPSMVCIVTVEVDTETGAARVRSHHAVADCGRVIDPPNAEGQVVGANAQAIGQVLYEELRYDEDGNPQNASLAEYLVPSTVEQPSIHEVEFTDIPAAVNPLGAKGVGELGMVGTPAALRSAIIDALSPFGATSIDLPCTPERVWRAVHFSGR</sequence>
<accession>A0A6J7HBM3</accession>
<dbReference type="EMBL" id="CAFBOS010000029">
    <property type="protein sequence ID" value="CAB4986006.1"/>
    <property type="molecule type" value="Genomic_DNA"/>
</dbReference>